<protein>
    <submittedName>
        <fullName evidence="11">Phenylacetate-CoA oxygenase/reductase subunit PaaK</fullName>
    </submittedName>
</protein>
<dbReference type="SUPFAM" id="SSF54292">
    <property type="entry name" value="2Fe-2S ferredoxin-like"/>
    <property type="match status" value="1"/>
</dbReference>
<dbReference type="CDD" id="cd06214">
    <property type="entry name" value="PA_degradation_oxidoreductase_like"/>
    <property type="match status" value="1"/>
</dbReference>
<dbReference type="GO" id="GO:0050660">
    <property type="term" value="F:flavin adenine dinucleotide binding"/>
    <property type="evidence" value="ECO:0007669"/>
    <property type="project" value="TreeGrafter"/>
</dbReference>
<dbReference type="Proteomes" id="UP000293952">
    <property type="component" value="Unassembled WGS sequence"/>
</dbReference>
<dbReference type="GO" id="GO:0051537">
    <property type="term" value="F:2 iron, 2 sulfur cluster binding"/>
    <property type="evidence" value="ECO:0007669"/>
    <property type="project" value="UniProtKB-KW"/>
</dbReference>
<dbReference type="InterPro" id="IPR017927">
    <property type="entry name" value="FAD-bd_FR_type"/>
</dbReference>
<keyword evidence="8" id="KW-0411">Iron-sulfur</keyword>
<evidence type="ECO:0000259" key="10">
    <source>
        <dbReference type="PROSITE" id="PS51384"/>
    </source>
</evidence>
<dbReference type="InterPro" id="IPR011884">
    <property type="entry name" value="PaaE"/>
</dbReference>
<keyword evidence="4" id="KW-0479">Metal-binding</keyword>
<dbReference type="InterPro" id="IPR036010">
    <property type="entry name" value="2Fe-2S_ferredoxin-like_sf"/>
</dbReference>
<dbReference type="Gene3D" id="3.40.50.80">
    <property type="entry name" value="Nucleotide-binding domain of ferredoxin-NADP reductase (FNR) module"/>
    <property type="match status" value="1"/>
</dbReference>
<dbReference type="Pfam" id="PF00970">
    <property type="entry name" value="FAD_binding_6"/>
    <property type="match status" value="1"/>
</dbReference>
<evidence type="ECO:0000256" key="8">
    <source>
        <dbReference type="ARBA" id="ARBA00023014"/>
    </source>
</evidence>
<dbReference type="InterPro" id="IPR039261">
    <property type="entry name" value="FNR_nucleotide-bd"/>
</dbReference>
<dbReference type="GO" id="GO:0010124">
    <property type="term" value="P:phenylacetate catabolic process"/>
    <property type="evidence" value="ECO:0007669"/>
    <property type="project" value="InterPro"/>
</dbReference>
<evidence type="ECO:0000256" key="1">
    <source>
        <dbReference type="ARBA" id="ARBA00001974"/>
    </source>
</evidence>
<keyword evidence="3" id="KW-0001">2Fe-2S</keyword>
<keyword evidence="12" id="KW-1185">Reference proteome</keyword>
<evidence type="ECO:0000313" key="12">
    <source>
        <dbReference type="Proteomes" id="UP000293952"/>
    </source>
</evidence>
<dbReference type="InterPro" id="IPR001709">
    <property type="entry name" value="Flavoprot_Pyr_Nucl_cyt_Rdtase"/>
</dbReference>
<evidence type="ECO:0000256" key="5">
    <source>
        <dbReference type="ARBA" id="ARBA00022827"/>
    </source>
</evidence>
<evidence type="ECO:0000256" key="7">
    <source>
        <dbReference type="ARBA" id="ARBA00023004"/>
    </source>
</evidence>
<evidence type="ECO:0000256" key="2">
    <source>
        <dbReference type="ARBA" id="ARBA00022630"/>
    </source>
</evidence>
<dbReference type="SUPFAM" id="SSF52343">
    <property type="entry name" value="Ferredoxin reductase-like, C-terminal NADP-linked domain"/>
    <property type="match status" value="1"/>
</dbReference>
<dbReference type="InterPro" id="IPR012675">
    <property type="entry name" value="Beta-grasp_dom_sf"/>
</dbReference>
<dbReference type="PRINTS" id="PR00371">
    <property type="entry name" value="FPNCR"/>
</dbReference>
<dbReference type="PRINTS" id="PR00410">
    <property type="entry name" value="PHEHYDRXLASE"/>
</dbReference>
<accession>A0A4Q4KJH8</accession>
<feature type="domain" description="2Fe-2S ferredoxin-type" evidence="9">
    <location>
        <begin position="267"/>
        <end position="357"/>
    </location>
</feature>
<sequence length="357" mass="39599">MNPRFHTLKVKDIRQETNDAVSIALSVPNEFAENYKYTPGQYVTFRTTIDGEDVRRSYSICTGLQENELRVAVKKMVNGKFSTFANDVLKVGEEIEVMTPMGTFTTEIDENTNKSFLFFAGGSGITPVMSLIKTILHTAKKSNVTLIYGNRGVDHIIFRDELEDLKNRYMNKFSLMHVFSNEKLGNKLQEGLLDKDKIESIYKAVLEGQDTDEIFVCGPEPTIYAVKDVFEEAGFDPKKVHFELFTSPTQTNKKPLPTVAAAEKVEANIKVILDGEEILLNLQSDGESILDAAAKAGADVPFSCKGGVCCTCKAKVLEGSARMDVNYALEADEVEAGYILTCQAHPISEKLVVSFDE</sequence>
<proteinExistence type="predicted"/>
<dbReference type="PANTHER" id="PTHR47354:SF8">
    <property type="entry name" value="1,2-PHENYLACETYL-COA EPOXIDASE, SUBUNIT E"/>
    <property type="match status" value="1"/>
</dbReference>
<dbReference type="PANTHER" id="PTHR47354">
    <property type="entry name" value="NADH OXIDOREDUCTASE HCR"/>
    <property type="match status" value="1"/>
</dbReference>
<name>A0A4Q4KJH8_9FLAO</name>
<evidence type="ECO:0000313" key="11">
    <source>
        <dbReference type="EMBL" id="RYM33493.1"/>
    </source>
</evidence>
<keyword evidence="7" id="KW-0408">Iron</keyword>
<evidence type="ECO:0000256" key="4">
    <source>
        <dbReference type="ARBA" id="ARBA00022723"/>
    </source>
</evidence>
<dbReference type="InterPro" id="IPR008333">
    <property type="entry name" value="Cbr1-like_FAD-bd_dom"/>
</dbReference>
<dbReference type="Pfam" id="PF00175">
    <property type="entry name" value="NAD_binding_1"/>
    <property type="match status" value="1"/>
</dbReference>
<dbReference type="NCBIfam" id="TIGR02160">
    <property type="entry name" value="PA_CoA_Oxy5"/>
    <property type="match status" value="1"/>
</dbReference>
<evidence type="ECO:0000256" key="6">
    <source>
        <dbReference type="ARBA" id="ARBA00023002"/>
    </source>
</evidence>
<dbReference type="Gene3D" id="2.40.30.10">
    <property type="entry name" value="Translation factors"/>
    <property type="match status" value="1"/>
</dbReference>
<dbReference type="PROSITE" id="PS51085">
    <property type="entry name" value="2FE2S_FER_2"/>
    <property type="match status" value="1"/>
</dbReference>
<dbReference type="Gene3D" id="3.10.20.30">
    <property type="match status" value="1"/>
</dbReference>
<dbReference type="InterPro" id="IPR017938">
    <property type="entry name" value="Riboflavin_synthase-like_b-brl"/>
</dbReference>
<dbReference type="SUPFAM" id="SSF63380">
    <property type="entry name" value="Riboflavin synthase domain-like"/>
    <property type="match status" value="1"/>
</dbReference>
<dbReference type="InterPro" id="IPR050415">
    <property type="entry name" value="MRET"/>
</dbReference>
<reference evidence="11 12" key="1">
    <citation type="submission" date="2019-02" db="EMBL/GenBank/DDBJ databases">
        <title>Genome sequence of the sea-ice species Brumimicrobium glaciale.</title>
        <authorList>
            <person name="Bowman J.P."/>
        </authorList>
    </citation>
    <scope>NUCLEOTIDE SEQUENCE [LARGE SCALE GENOMIC DNA]</scope>
    <source>
        <strain evidence="11 12">IC156</strain>
    </source>
</reference>
<dbReference type="GO" id="GO:0016491">
    <property type="term" value="F:oxidoreductase activity"/>
    <property type="evidence" value="ECO:0007669"/>
    <property type="project" value="UniProtKB-KW"/>
</dbReference>
<dbReference type="AlphaFoldDB" id="A0A4Q4KJH8"/>
<evidence type="ECO:0000256" key="3">
    <source>
        <dbReference type="ARBA" id="ARBA00022714"/>
    </source>
</evidence>
<feature type="domain" description="FAD-binding FR-type" evidence="10">
    <location>
        <begin position="3"/>
        <end position="107"/>
    </location>
</feature>
<keyword evidence="5" id="KW-0274">FAD</keyword>
<dbReference type="InterPro" id="IPR001433">
    <property type="entry name" value="OxRdtase_FAD/NAD-bd"/>
</dbReference>
<dbReference type="GO" id="GO:0046872">
    <property type="term" value="F:metal ion binding"/>
    <property type="evidence" value="ECO:0007669"/>
    <property type="project" value="UniProtKB-KW"/>
</dbReference>
<keyword evidence="2" id="KW-0285">Flavoprotein</keyword>
<dbReference type="PROSITE" id="PS51384">
    <property type="entry name" value="FAD_FR"/>
    <property type="match status" value="1"/>
</dbReference>
<gene>
    <name evidence="11" type="primary">paaK</name>
    <name evidence="11" type="ORF">ERX46_11175</name>
</gene>
<evidence type="ECO:0000259" key="9">
    <source>
        <dbReference type="PROSITE" id="PS51085"/>
    </source>
</evidence>
<dbReference type="EMBL" id="SETE01000004">
    <property type="protein sequence ID" value="RYM33493.1"/>
    <property type="molecule type" value="Genomic_DNA"/>
</dbReference>
<organism evidence="11 12">
    <name type="scientific">Brumimicrobium glaciale</name>
    <dbReference type="NCBI Taxonomy" id="200475"/>
    <lineage>
        <taxon>Bacteria</taxon>
        <taxon>Pseudomonadati</taxon>
        <taxon>Bacteroidota</taxon>
        <taxon>Flavobacteriia</taxon>
        <taxon>Flavobacteriales</taxon>
        <taxon>Crocinitomicaceae</taxon>
        <taxon>Brumimicrobium</taxon>
    </lineage>
</organism>
<keyword evidence="6" id="KW-0560">Oxidoreductase</keyword>
<dbReference type="Pfam" id="PF00111">
    <property type="entry name" value="Fer2"/>
    <property type="match status" value="1"/>
</dbReference>
<comment type="cofactor">
    <cofactor evidence="1">
        <name>FAD</name>
        <dbReference type="ChEBI" id="CHEBI:57692"/>
    </cofactor>
</comment>
<dbReference type="RefSeq" id="WP_130093953.1">
    <property type="nucleotide sequence ID" value="NZ_SETE01000004.1"/>
</dbReference>
<dbReference type="CDD" id="cd00207">
    <property type="entry name" value="fer2"/>
    <property type="match status" value="1"/>
</dbReference>
<dbReference type="InterPro" id="IPR001041">
    <property type="entry name" value="2Fe-2S_ferredoxin-type"/>
</dbReference>
<comment type="caution">
    <text evidence="11">The sequence shown here is derived from an EMBL/GenBank/DDBJ whole genome shotgun (WGS) entry which is preliminary data.</text>
</comment>
<dbReference type="OrthoDB" id="9789468at2"/>